<dbReference type="InterPro" id="IPR009078">
    <property type="entry name" value="Ferritin-like_SF"/>
</dbReference>
<dbReference type="Proteomes" id="UP000606194">
    <property type="component" value="Unassembled WGS sequence"/>
</dbReference>
<dbReference type="InterPro" id="IPR003251">
    <property type="entry name" value="Rr_diiron-bd_dom"/>
</dbReference>
<protein>
    <recommendedName>
        <fullName evidence="2">Ferritin-like diiron domain-containing protein</fullName>
    </recommendedName>
</protein>
<dbReference type="PROSITE" id="PS50905">
    <property type="entry name" value="FERRITIN_LIKE"/>
    <property type="match status" value="2"/>
</dbReference>
<dbReference type="GO" id="GO:0046872">
    <property type="term" value="F:metal ion binding"/>
    <property type="evidence" value="ECO:0007669"/>
    <property type="project" value="InterPro"/>
</dbReference>
<evidence type="ECO:0000256" key="1">
    <source>
        <dbReference type="SAM" id="SignalP"/>
    </source>
</evidence>
<name>A0A918G189_9ACTN</name>
<feature type="domain" description="Ferritin-like diiron" evidence="2">
    <location>
        <begin position="45"/>
        <end position="176"/>
    </location>
</feature>
<dbReference type="RefSeq" id="WP_268254541.1">
    <property type="nucleotide sequence ID" value="NZ_BMTL01000028.1"/>
</dbReference>
<dbReference type="GO" id="GO:0016491">
    <property type="term" value="F:oxidoreductase activity"/>
    <property type="evidence" value="ECO:0007669"/>
    <property type="project" value="InterPro"/>
</dbReference>
<evidence type="ECO:0000259" key="2">
    <source>
        <dbReference type="PROSITE" id="PS50905"/>
    </source>
</evidence>
<feature type="domain" description="Ferritin-like diiron" evidence="2">
    <location>
        <begin position="196"/>
        <end position="324"/>
    </location>
</feature>
<dbReference type="Gene3D" id="1.20.1260.10">
    <property type="match status" value="2"/>
</dbReference>
<dbReference type="InterPro" id="IPR012347">
    <property type="entry name" value="Ferritin-like"/>
</dbReference>
<sequence length="324" mass="34594">MKRFALRAALACLSTAAAAAALTCPASATVPSVPHGGVSGPAATAGLNPQTLADLETSMHGEAYANASYTFYAAQADRENLPATARLYRKTASVELNEHFRKEAALAGVVGSDTDNLRAAIAGETYETNVMYPTFARQAAADGDDNAAELFTEIAKDEAQHLARFRAALEVVETGRGRIPAPPPVDPVEVPAGDPQVHSARTLANLDTAMHGEALAHARYTLYAEHAAADGRPALARLFRGTAGIELREHFAGEAKLYGLVRTTRENLTKTIAGERYEAEVMYPAFARRAEAVGDQKAARLFRHNAADEAGHARAFQRMLDNPR</sequence>
<proteinExistence type="predicted"/>
<reference evidence="3" key="1">
    <citation type="journal article" date="2014" name="Int. J. Syst. Evol. Microbiol.">
        <title>Complete genome sequence of Corynebacterium casei LMG S-19264T (=DSM 44701T), isolated from a smear-ripened cheese.</title>
        <authorList>
            <consortium name="US DOE Joint Genome Institute (JGI-PGF)"/>
            <person name="Walter F."/>
            <person name="Albersmeier A."/>
            <person name="Kalinowski J."/>
            <person name="Ruckert C."/>
        </authorList>
    </citation>
    <scope>NUCLEOTIDE SEQUENCE</scope>
    <source>
        <strain evidence="3">JCM 4386</strain>
    </source>
</reference>
<dbReference type="AlphaFoldDB" id="A0A918G189"/>
<gene>
    <name evidence="3" type="ORF">GCM10010269_59970</name>
</gene>
<dbReference type="Pfam" id="PF02915">
    <property type="entry name" value="Rubrerythrin"/>
    <property type="match status" value="2"/>
</dbReference>
<evidence type="ECO:0000313" key="4">
    <source>
        <dbReference type="Proteomes" id="UP000606194"/>
    </source>
</evidence>
<dbReference type="InterPro" id="IPR052753">
    <property type="entry name" value="Rbr2/Nigerythrin"/>
</dbReference>
<dbReference type="SUPFAM" id="SSF47240">
    <property type="entry name" value="Ferritin-like"/>
    <property type="match status" value="2"/>
</dbReference>
<organism evidence="3 4">
    <name type="scientific">Streptomyces humidus</name>
    <dbReference type="NCBI Taxonomy" id="52259"/>
    <lineage>
        <taxon>Bacteria</taxon>
        <taxon>Bacillati</taxon>
        <taxon>Actinomycetota</taxon>
        <taxon>Actinomycetes</taxon>
        <taxon>Kitasatosporales</taxon>
        <taxon>Streptomycetaceae</taxon>
        <taxon>Streptomyces</taxon>
    </lineage>
</organism>
<keyword evidence="1" id="KW-0732">Signal</keyword>
<dbReference type="PANTHER" id="PTHR33746">
    <property type="entry name" value="RUBRERYTHRIN"/>
    <property type="match status" value="1"/>
</dbReference>
<keyword evidence="4" id="KW-1185">Reference proteome</keyword>
<accession>A0A918G189</accession>
<dbReference type="PANTHER" id="PTHR33746:SF4">
    <property type="entry name" value="RUBRERYTHRIN"/>
    <property type="match status" value="1"/>
</dbReference>
<feature type="chain" id="PRO_5036880637" description="Ferritin-like diiron domain-containing protein" evidence="1">
    <location>
        <begin position="29"/>
        <end position="324"/>
    </location>
</feature>
<comment type="caution">
    <text evidence="3">The sequence shown here is derived from an EMBL/GenBank/DDBJ whole genome shotgun (WGS) entry which is preliminary data.</text>
</comment>
<reference evidence="3" key="2">
    <citation type="submission" date="2020-09" db="EMBL/GenBank/DDBJ databases">
        <authorList>
            <person name="Sun Q."/>
            <person name="Ohkuma M."/>
        </authorList>
    </citation>
    <scope>NUCLEOTIDE SEQUENCE</scope>
    <source>
        <strain evidence="3">JCM 4386</strain>
    </source>
</reference>
<dbReference type="EMBL" id="BMTL01000028">
    <property type="protein sequence ID" value="GGS12688.1"/>
    <property type="molecule type" value="Genomic_DNA"/>
</dbReference>
<dbReference type="CDD" id="cd01041">
    <property type="entry name" value="Rubrerythrin"/>
    <property type="match status" value="1"/>
</dbReference>
<feature type="signal peptide" evidence="1">
    <location>
        <begin position="1"/>
        <end position="28"/>
    </location>
</feature>
<evidence type="ECO:0000313" key="3">
    <source>
        <dbReference type="EMBL" id="GGS12688.1"/>
    </source>
</evidence>
<dbReference type="InterPro" id="IPR009040">
    <property type="entry name" value="Ferritin-like_diiron"/>
</dbReference>